<evidence type="ECO:0000313" key="1">
    <source>
        <dbReference type="EMBL" id="KAJ8664394.1"/>
    </source>
</evidence>
<dbReference type="Proteomes" id="UP001239111">
    <property type="component" value="Chromosome 4"/>
</dbReference>
<gene>
    <name evidence="1" type="ORF">QAD02_006056</name>
</gene>
<proteinExistence type="predicted"/>
<name>A0ACC2N093_9HYME</name>
<keyword evidence="2" id="KW-1185">Reference proteome</keyword>
<comment type="caution">
    <text evidence="1">The sequence shown here is derived from an EMBL/GenBank/DDBJ whole genome shotgun (WGS) entry which is preliminary data.</text>
</comment>
<reference evidence="1" key="1">
    <citation type="submission" date="2023-04" db="EMBL/GenBank/DDBJ databases">
        <title>A chromosome-level genome assembly of the parasitoid wasp Eretmocerus hayati.</title>
        <authorList>
            <person name="Zhong Y."/>
            <person name="Liu S."/>
            <person name="Liu Y."/>
        </authorList>
    </citation>
    <scope>NUCLEOTIDE SEQUENCE</scope>
    <source>
        <strain evidence="1">ZJU_SS_LIU_2023</strain>
    </source>
</reference>
<dbReference type="EMBL" id="CM056744">
    <property type="protein sequence ID" value="KAJ8664394.1"/>
    <property type="molecule type" value="Genomic_DNA"/>
</dbReference>
<organism evidence="1 2">
    <name type="scientific">Eretmocerus hayati</name>
    <dbReference type="NCBI Taxonomy" id="131215"/>
    <lineage>
        <taxon>Eukaryota</taxon>
        <taxon>Metazoa</taxon>
        <taxon>Ecdysozoa</taxon>
        <taxon>Arthropoda</taxon>
        <taxon>Hexapoda</taxon>
        <taxon>Insecta</taxon>
        <taxon>Pterygota</taxon>
        <taxon>Neoptera</taxon>
        <taxon>Endopterygota</taxon>
        <taxon>Hymenoptera</taxon>
        <taxon>Apocrita</taxon>
        <taxon>Proctotrupomorpha</taxon>
        <taxon>Chalcidoidea</taxon>
        <taxon>Aphelinidae</taxon>
        <taxon>Aphelininae</taxon>
        <taxon>Eretmocerus</taxon>
    </lineage>
</organism>
<evidence type="ECO:0000313" key="2">
    <source>
        <dbReference type="Proteomes" id="UP001239111"/>
    </source>
</evidence>
<protein>
    <submittedName>
        <fullName evidence="1">Uncharacterized protein</fullName>
    </submittedName>
</protein>
<accession>A0ACC2N093</accession>
<sequence length="293" mass="31687">MVSSAVLGAAAGTGLALVIAVTIVVYRYYSAERKVRSWSSLDRWPEPPKLTCKNPPQATKLLKQQLIGQQRYNGSTDLEACRVFDSLRKSHTCYYGTQNTEFNFSKEQQHAIQPTANDSGTGHQSSSSSSSGCGTGIVGVGRSSSVGARSMGLGMGRALTGSGGSLSGSIGSTDQPEQSSPQIRAYGPDGRHHNHEALHAASSYPPSRSSRKFPPGEFKRGPSTVEIYHTLIVVDVARVPSANKSVDELYKEILSRRRILAERHEKDKDPSKKAALQVWQRCISIVLINSELA</sequence>